<keyword evidence="3" id="KW-1185">Reference proteome</keyword>
<dbReference type="AlphaFoldDB" id="A0A9X1ZNF2"/>
<proteinExistence type="predicted"/>
<dbReference type="InterPro" id="IPR029063">
    <property type="entry name" value="SAM-dependent_MTases_sf"/>
</dbReference>
<comment type="caution">
    <text evidence="2">The sequence shown here is derived from an EMBL/GenBank/DDBJ whole genome shotgun (WGS) entry which is preliminary data.</text>
</comment>
<keyword evidence="1" id="KW-0620">Polyamine biosynthesis</keyword>
<evidence type="ECO:0000313" key="2">
    <source>
        <dbReference type="EMBL" id="MCL6217867.1"/>
    </source>
</evidence>
<dbReference type="PANTHER" id="PTHR43317">
    <property type="entry name" value="THERMOSPERMINE SYNTHASE ACAULIS5"/>
    <property type="match status" value="1"/>
</dbReference>
<evidence type="ECO:0000256" key="1">
    <source>
        <dbReference type="ARBA" id="ARBA00023115"/>
    </source>
</evidence>
<accession>A0A9X1ZNF2</accession>
<dbReference type="PANTHER" id="PTHR43317:SF1">
    <property type="entry name" value="THERMOSPERMINE SYNTHASE ACAULIS5"/>
    <property type="match status" value="1"/>
</dbReference>
<reference evidence="2" key="1">
    <citation type="submission" date="2022-01" db="EMBL/GenBank/DDBJ databases">
        <title>Genome sequencing of Zunongwangia sp. M21534 genome.</title>
        <authorList>
            <person name="Chen Y."/>
            <person name="Dong C."/>
            <person name="Shao Z."/>
        </authorList>
    </citation>
    <scope>NUCLEOTIDE SEQUENCE</scope>
    <source>
        <strain evidence="2">MCCC M21534</strain>
    </source>
</reference>
<dbReference type="RefSeq" id="WP_249600842.1">
    <property type="nucleotide sequence ID" value="NZ_JAKHSK010000006.1"/>
</dbReference>
<name>A0A9X1ZNF2_9FLAO</name>
<dbReference type="GO" id="GO:0006596">
    <property type="term" value="P:polyamine biosynthetic process"/>
    <property type="evidence" value="ECO:0007669"/>
    <property type="project" value="UniProtKB-KW"/>
</dbReference>
<evidence type="ECO:0000313" key="3">
    <source>
        <dbReference type="Proteomes" id="UP001139521"/>
    </source>
</evidence>
<dbReference type="Proteomes" id="UP001139521">
    <property type="component" value="Unassembled WGS sequence"/>
</dbReference>
<dbReference type="SUPFAM" id="SSF53335">
    <property type="entry name" value="S-adenosyl-L-methionine-dependent methyltransferases"/>
    <property type="match status" value="1"/>
</dbReference>
<protein>
    <submittedName>
        <fullName evidence="2">Spermine synthase</fullName>
    </submittedName>
</protein>
<gene>
    <name evidence="2" type="ORF">L1967_06105</name>
</gene>
<organism evidence="2 3">
    <name type="scientific">Zunongwangia pacifica</name>
    <dbReference type="NCBI Taxonomy" id="2911062"/>
    <lineage>
        <taxon>Bacteria</taxon>
        <taxon>Pseudomonadati</taxon>
        <taxon>Bacteroidota</taxon>
        <taxon>Flavobacteriia</taxon>
        <taxon>Flavobacteriales</taxon>
        <taxon>Flavobacteriaceae</taxon>
        <taxon>Zunongwangia</taxon>
    </lineage>
</organism>
<dbReference type="Gene3D" id="3.40.50.150">
    <property type="entry name" value="Vaccinia Virus protein VP39"/>
    <property type="match status" value="1"/>
</dbReference>
<dbReference type="Pfam" id="PF01564">
    <property type="entry name" value="Spermine_synth"/>
    <property type="match status" value="1"/>
</dbReference>
<sequence>MSRLRKYLSFLWPITTKTDSDFSGPLEITWIDGKKVLDTKNANYSYGALQNVLENGLKHIDFGQINSVLILGLGGGSVVKSIAEKFNFFGSIHAVEIDQKIIDIAKTEFDISAIKNLKIHRSDAFDFVKNSNQFYDLIIVDVFIDTEIPTIFLSDEFCENLSHICQNSLLFNLGFSQNALNQTKKVTRFFQNNSNFEVLTLEKVEEINRLLIATKRSRNVV</sequence>
<dbReference type="EMBL" id="JAKHSK010000006">
    <property type="protein sequence ID" value="MCL6217867.1"/>
    <property type="molecule type" value="Genomic_DNA"/>
</dbReference>